<dbReference type="AlphaFoldDB" id="A0A849BHK8"/>
<comment type="caution">
    <text evidence="4">The sequence shown here is derived from an EMBL/GenBank/DDBJ whole genome shotgun (WGS) entry which is preliminary data.</text>
</comment>
<dbReference type="SMART" id="SM00935">
    <property type="entry name" value="OmpH"/>
    <property type="match status" value="1"/>
</dbReference>
<dbReference type="GO" id="GO:0050821">
    <property type="term" value="P:protein stabilization"/>
    <property type="evidence" value="ECO:0007669"/>
    <property type="project" value="TreeGrafter"/>
</dbReference>
<dbReference type="GO" id="GO:0051082">
    <property type="term" value="F:unfolded protein binding"/>
    <property type="evidence" value="ECO:0007669"/>
    <property type="project" value="InterPro"/>
</dbReference>
<dbReference type="SUPFAM" id="SSF111384">
    <property type="entry name" value="OmpH-like"/>
    <property type="match status" value="1"/>
</dbReference>
<organism evidence="4 5">
    <name type="scientific">Cupriavidus gilardii</name>
    <dbReference type="NCBI Taxonomy" id="82541"/>
    <lineage>
        <taxon>Bacteria</taxon>
        <taxon>Pseudomonadati</taxon>
        <taxon>Pseudomonadota</taxon>
        <taxon>Betaproteobacteria</taxon>
        <taxon>Burkholderiales</taxon>
        <taxon>Burkholderiaceae</taxon>
        <taxon>Cupriavidus</taxon>
    </lineage>
</organism>
<protein>
    <submittedName>
        <fullName evidence="4">OmpH family outer membrane protein</fullName>
    </submittedName>
</protein>
<evidence type="ECO:0000256" key="1">
    <source>
        <dbReference type="ARBA" id="ARBA00009091"/>
    </source>
</evidence>
<name>A0A849BHK8_9BURK</name>
<dbReference type="InterPro" id="IPR005632">
    <property type="entry name" value="Chaperone_Skp"/>
</dbReference>
<dbReference type="EMBL" id="JABEMD010000022">
    <property type="protein sequence ID" value="NNH12057.1"/>
    <property type="molecule type" value="Genomic_DNA"/>
</dbReference>
<dbReference type="RefSeq" id="WP_082371466.1">
    <property type="nucleotide sequence ID" value="NZ_CP098737.1"/>
</dbReference>
<feature type="chain" id="PRO_5032416767" evidence="3">
    <location>
        <begin position="30"/>
        <end position="172"/>
    </location>
</feature>
<dbReference type="Proteomes" id="UP000542973">
    <property type="component" value="Unassembled WGS sequence"/>
</dbReference>
<dbReference type="Pfam" id="PF03938">
    <property type="entry name" value="OmpH"/>
    <property type="match status" value="1"/>
</dbReference>
<sequence length="172" mass="19518">MQTPTPHPKTLIAAALSAAMLCAVGPVLAQPARIAVVNSELILPDSLPAKQAHNRLAQEFSTRDRELQDMDRKTRALADKLEKEAAVLTDLDHQRRQHEVAELTHEFQRKQRGFREDLQQRRNEELNRPGFRGGCLVKVKRPRRRFCRVGCSSLPQPRRAGYSRWMSAGAYG</sequence>
<keyword evidence="2 3" id="KW-0732">Signal</keyword>
<evidence type="ECO:0000256" key="2">
    <source>
        <dbReference type="ARBA" id="ARBA00022729"/>
    </source>
</evidence>
<accession>A0A849BHK8</accession>
<proteinExistence type="inferred from homology"/>
<dbReference type="PANTHER" id="PTHR35089">
    <property type="entry name" value="CHAPERONE PROTEIN SKP"/>
    <property type="match status" value="1"/>
</dbReference>
<evidence type="ECO:0000313" key="5">
    <source>
        <dbReference type="Proteomes" id="UP000542973"/>
    </source>
</evidence>
<dbReference type="Gene3D" id="3.30.910.20">
    <property type="entry name" value="Skp domain"/>
    <property type="match status" value="1"/>
</dbReference>
<gene>
    <name evidence="4" type="ORF">HLB16_14365</name>
</gene>
<evidence type="ECO:0000256" key="3">
    <source>
        <dbReference type="SAM" id="SignalP"/>
    </source>
</evidence>
<dbReference type="PANTHER" id="PTHR35089:SF1">
    <property type="entry name" value="CHAPERONE PROTEIN SKP"/>
    <property type="match status" value="1"/>
</dbReference>
<reference evidence="4 5" key="1">
    <citation type="submission" date="2020-05" db="EMBL/GenBank/DDBJ databases">
        <title>MicrobeNet Type strains.</title>
        <authorList>
            <person name="Nicholson A.C."/>
        </authorList>
    </citation>
    <scope>NUCLEOTIDE SEQUENCE [LARGE SCALE GENOMIC DNA]</scope>
    <source>
        <strain evidence="4 5">ATCC 700815</strain>
    </source>
</reference>
<evidence type="ECO:0000313" key="4">
    <source>
        <dbReference type="EMBL" id="NNH12057.1"/>
    </source>
</evidence>
<dbReference type="GO" id="GO:0005829">
    <property type="term" value="C:cytosol"/>
    <property type="evidence" value="ECO:0007669"/>
    <property type="project" value="TreeGrafter"/>
</dbReference>
<dbReference type="InterPro" id="IPR024930">
    <property type="entry name" value="Skp_dom_sf"/>
</dbReference>
<comment type="similarity">
    <text evidence="1">Belongs to the Skp family.</text>
</comment>
<feature type="signal peptide" evidence="3">
    <location>
        <begin position="1"/>
        <end position="29"/>
    </location>
</feature>